<evidence type="ECO:0000256" key="3">
    <source>
        <dbReference type="ARBA" id="ARBA00022692"/>
    </source>
</evidence>
<feature type="transmembrane region" description="Helical" evidence="7">
    <location>
        <begin position="269"/>
        <end position="287"/>
    </location>
</feature>
<dbReference type="KEGG" id="ccho:CCHOA_08835"/>
<feature type="transmembrane region" description="Helical" evidence="7">
    <location>
        <begin position="519"/>
        <end position="540"/>
    </location>
</feature>
<dbReference type="Proteomes" id="UP000269019">
    <property type="component" value="Chromosome"/>
</dbReference>
<sequence>MSANAVASNQADSSPPTRVQTQPRKAAAPRSSTLLLTGFVIVAGIVGAWISFGFLAESLALLGIKDPGILTTAGLPFVRSAALMLAALAGGSFLLSSFFTPPRDAATTDLLHAKLDVDGTLAARTGIIASFAYSMCGFLLVPLYLSDVSGEPLVETIRITNWPIALSQVSTSVAFFAVGVIALITALGAAASNRWCFQPLALAGALAGIVPLGLEGHSATGGDHDFGTNSYLWHLLFFVLWVGGLMALIQHGRRRGTHMDLAVHRYSQVALWSVCGMALSGLLNAAIRLPFSAWLDSGYGLLMLAKFVGIVLLGLFGYWHRSRTIPRIAANPQDHRYFQRVAIGEVLIMAAVVGIAIALSRTPPPPPITPDINTMDIQLGYKLFVEPTIWNVWTMWRFDVAFGTLALLLAAAYIWGVYRLHKQAIAWPIANTCWFLGGCLLLLVTMCSGIGMNIPATFSMHMIGHMILTMGVPPLWVLGAPFTLWDKAIKPGPPGIPGPKEWLAVFTNNPLLKFQMHPLVNTLQFVVLFYILYLTPLYDYAVWEHAGHLAMNTVFIWSGCLYYWELIGKDPKPVERSAMSRGAWLIFSMPFHLFFGIVLIHMNDVLAYDFYANLGLPWEVDLAWDQAVGGGIAWASGQFPLLIIFGALFLQWYREDKQQQQHYDEFADATGDADMAAYNSMLAGLQRSDGAHTGQEQSPAGDRRETKRNHRTSPRQRGKKFTQLSDEEFADWQQEHPTGQ</sequence>
<feature type="transmembrane region" description="Helical" evidence="7">
    <location>
        <begin position="200"/>
        <end position="219"/>
    </location>
</feature>
<feature type="compositionally biased region" description="Basic residues" evidence="6">
    <location>
        <begin position="706"/>
        <end position="720"/>
    </location>
</feature>
<dbReference type="InterPro" id="IPR019108">
    <property type="entry name" value="Caa3_assmbl_CtaG-rel"/>
</dbReference>
<dbReference type="RefSeq" id="WP_123929154.1">
    <property type="nucleotide sequence ID" value="NZ_CP033896.1"/>
</dbReference>
<evidence type="ECO:0000256" key="4">
    <source>
        <dbReference type="ARBA" id="ARBA00022989"/>
    </source>
</evidence>
<feature type="transmembrane region" description="Helical" evidence="7">
    <location>
        <begin position="433"/>
        <end position="456"/>
    </location>
</feature>
<dbReference type="InterPro" id="IPR032694">
    <property type="entry name" value="CopC/D"/>
</dbReference>
<evidence type="ECO:0000256" key="1">
    <source>
        <dbReference type="ARBA" id="ARBA00004651"/>
    </source>
</evidence>
<feature type="transmembrane region" description="Helical" evidence="7">
    <location>
        <begin position="400"/>
        <end position="421"/>
    </location>
</feature>
<feature type="transmembrane region" description="Helical" evidence="7">
    <location>
        <begin position="299"/>
        <end position="320"/>
    </location>
</feature>
<name>A0A3G6JDC6_9CORY</name>
<dbReference type="GO" id="GO:0005886">
    <property type="term" value="C:plasma membrane"/>
    <property type="evidence" value="ECO:0007669"/>
    <property type="project" value="UniProtKB-SubCell"/>
</dbReference>
<dbReference type="PANTHER" id="PTHR34820">
    <property type="entry name" value="INNER MEMBRANE PROTEIN YEBZ"/>
    <property type="match status" value="1"/>
</dbReference>
<keyword evidence="4 7" id="KW-1133">Transmembrane helix</keyword>
<protein>
    <submittedName>
        <fullName evidence="9">Cytochrome c oxidase caa3 assembly factor</fullName>
    </submittedName>
</protein>
<feature type="transmembrane region" description="Helical" evidence="7">
    <location>
        <begin position="34"/>
        <end position="56"/>
    </location>
</feature>
<feature type="compositionally biased region" description="Polar residues" evidence="6">
    <location>
        <begin position="1"/>
        <end position="23"/>
    </location>
</feature>
<evidence type="ECO:0000313" key="9">
    <source>
        <dbReference type="EMBL" id="AZA14154.1"/>
    </source>
</evidence>
<keyword evidence="3 7" id="KW-0812">Transmembrane</keyword>
<reference evidence="9 10" key="1">
    <citation type="submission" date="2018-11" db="EMBL/GenBank/DDBJ databases">
        <authorList>
            <person name="Kleinhagauer T."/>
            <person name="Glaeser S.P."/>
            <person name="Spergser J."/>
            <person name="Ruckert C."/>
            <person name="Kaempfer P."/>
            <person name="Busse H.-J."/>
        </authorList>
    </citation>
    <scope>NUCLEOTIDE SEQUENCE [LARGE SCALE GENOMIC DNA]</scope>
    <source>
        <strain evidence="9 10">200CH</strain>
    </source>
</reference>
<dbReference type="OrthoDB" id="5241646at2"/>
<comment type="subcellular location">
    <subcellularLocation>
        <location evidence="1">Cell membrane</location>
        <topology evidence="1">Multi-pass membrane protein</topology>
    </subcellularLocation>
</comment>
<dbReference type="AlphaFoldDB" id="A0A3G6JDC6"/>
<feature type="transmembrane region" description="Helical" evidence="7">
    <location>
        <begin position="165"/>
        <end position="188"/>
    </location>
</feature>
<feature type="transmembrane region" description="Helical" evidence="7">
    <location>
        <begin position="632"/>
        <end position="653"/>
    </location>
</feature>
<feature type="transmembrane region" description="Helical" evidence="7">
    <location>
        <begin position="584"/>
        <end position="602"/>
    </location>
</feature>
<dbReference type="EMBL" id="CP033896">
    <property type="protein sequence ID" value="AZA14154.1"/>
    <property type="molecule type" value="Genomic_DNA"/>
</dbReference>
<organism evidence="9 10">
    <name type="scientific">Corynebacterium choanae</name>
    <dbReference type="NCBI Taxonomy" id="1862358"/>
    <lineage>
        <taxon>Bacteria</taxon>
        <taxon>Bacillati</taxon>
        <taxon>Actinomycetota</taxon>
        <taxon>Actinomycetes</taxon>
        <taxon>Mycobacteriales</taxon>
        <taxon>Corynebacteriaceae</taxon>
        <taxon>Corynebacterium</taxon>
    </lineage>
</organism>
<accession>A0A3G6JDC6</accession>
<dbReference type="InterPro" id="IPR008457">
    <property type="entry name" value="Cu-R_CopD_dom"/>
</dbReference>
<feature type="transmembrane region" description="Helical" evidence="7">
    <location>
        <begin position="462"/>
        <end position="485"/>
    </location>
</feature>
<evidence type="ECO:0000256" key="7">
    <source>
        <dbReference type="SAM" id="Phobius"/>
    </source>
</evidence>
<dbReference type="GO" id="GO:0006825">
    <property type="term" value="P:copper ion transport"/>
    <property type="evidence" value="ECO:0007669"/>
    <property type="project" value="InterPro"/>
</dbReference>
<feature type="transmembrane region" description="Helical" evidence="7">
    <location>
        <begin position="341"/>
        <end position="360"/>
    </location>
</feature>
<feature type="transmembrane region" description="Helical" evidence="7">
    <location>
        <begin position="546"/>
        <end position="564"/>
    </location>
</feature>
<proteinExistence type="predicted"/>
<evidence type="ECO:0000259" key="8">
    <source>
        <dbReference type="Pfam" id="PF05425"/>
    </source>
</evidence>
<gene>
    <name evidence="9" type="ORF">CCHOA_08835</name>
</gene>
<feature type="transmembrane region" description="Helical" evidence="7">
    <location>
        <begin position="231"/>
        <end position="249"/>
    </location>
</feature>
<dbReference type="Pfam" id="PF05425">
    <property type="entry name" value="CopD"/>
    <property type="match status" value="1"/>
</dbReference>
<keyword evidence="10" id="KW-1185">Reference proteome</keyword>
<keyword evidence="2" id="KW-1003">Cell membrane</keyword>
<feature type="domain" description="Copper resistance protein D" evidence="8">
    <location>
        <begin position="262"/>
        <end position="359"/>
    </location>
</feature>
<evidence type="ECO:0000256" key="6">
    <source>
        <dbReference type="SAM" id="MobiDB-lite"/>
    </source>
</evidence>
<feature type="region of interest" description="Disordered" evidence="6">
    <location>
        <begin position="1"/>
        <end position="26"/>
    </location>
</feature>
<evidence type="ECO:0000313" key="10">
    <source>
        <dbReference type="Proteomes" id="UP000269019"/>
    </source>
</evidence>
<feature type="transmembrane region" description="Helical" evidence="7">
    <location>
        <begin position="121"/>
        <end position="145"/>
    </location>
</feature>
<feature type="transmembrane region" description="Helical" evidence="7">
    <location>
        <begin position="76"/>
        <end position="100"/>
    </location>
</feature>
<keyword evidence="5 7" id="KW-0472">Membrane</keyword>
<dbReference type="Pfam" id="PF09678">
    <property type="entry name" value="Caa3_CtaG"/>
    <property type="match status" value="1"/>
</dbReference>
<feature type="region of interest" description="Disordered" evidence="6">
    <location>
        <begin position="688"/>
        <end position="740"/>
    </location>
</feature>
<dbReference type="PANTHER" id="PTHR34820:SF4">
    <property type="entry name" value="INNER MEMBRANE PROTEIN YEBZ"/>
    <property type="match status" value="1"/>
</dbReference>
<evidence type="ECO:0000256" key="2">
    <source>
        <dbReference type="ARBA" id="ARBA00022475"/>
    </source>
</evidence>
<evidence type="ECO:0000256" key="5">
    <source>
        <dbReference type="ARBA" id="ARBA00023136"/>
    </source>
</evidence>